<sequence length="45" mass="4302">MTDHIAPPPAGAPVKRAGVVIGHATATPSRLSPTAPAGGGGKEMA</sequence>
<evidence type="ECO:0000313" key="3">
    <source>
        <dbReference type="Proteomes" id="UP000235034"/>
    </source>
</evidence>
<accession>A0A2N5IZV1</accession>
<dbReference type="EMBL" id="NMWT01000023">
    <property type="protein sequence ID" value="PLS27485.1"/>
    <property type="molecule type" value="Genomic_DNA"/>
</dbReference>
<feature type="region of interest" description="Disordered" evidence="1">
    <location>
        <begin position="1"/>
        <end position="45"/>
    </location>
</feature>
<comment type="caution">
    <text evidence="2">The sequence shown here is derived from an EMBL/GenBank/DDBJ whole genome shotgun (WGS) entry which is preliminary data.</text>
</comment>
<protein>
    <submittedName>
        <fullName evidence="2">Uncharacterized protein</fullName>
    </submittedName>
</protein>
<evidence type="ECO:0000313" key="2">
    <source>
        <dbReference type="EMBL" id="PLS27485.1"/>
    </source>
</evidence>
<proteinExistence type="predicted"/>
<keyword evidence="3" id="KW-1185">Reference proteome</keyword>
<reference evidence="2 3" key="1">
    <citation type="submission" date="2017-07" db="EMBL/GenBank/DDBJ databases">
        <title>Bifidobacterium novel species.</title>
        <authorList>
            <person name="Lugli G.A."/>
            <person name="Milani C."/>
            <person name="Duranti S."/>
            <person name="Mangifesta M."/>
        </authorList>
    </citation>
    <scope>NUCLEOTIDE SEQUENCE [LARGE SCALE GENOMIC DNA]</scope>
    <source>
        <strain evidence="2 3">77</strain>
    </source>
</reference>
<evidence type="ECO:0000256" key="1">
    <source>
        <dbReference type="SAM" id="MobiDB-lite"/>
    </source>
</evidence>
<name>A0A2N5IZV1_9BIFI</name>
<dbReference type="AlphaFoldDB" id="A0A2N5IZV1"/>
<organism evidence="2 3">
    <name type="scientific">Bifidobacterium parmae</name>
    <dbReference type="NCBI Taxonomy" id="361854"/>
    <lineage>
        <taxon>Bacteria</taxon>
        <taxon>Bacillati</taxon>
        <taxon>Actinomycetota</taxon>
        <taxon>Actinomycetes</taxon>
        <taxon>Bifidobacteriales</taxon>
        <taxon>Bifidobacteriaceae</taxon>
        <taxon>Bifidobacterium</taxon>
    </lineage>
</organism>
<gene>
    <name evidence="2" type="ORF">Uis4E_1517</name>
</gene>
<dbReference type="Proteomes" id="UP000235034">
    <property type="component" value="Unassembled WGS sequence"/>
</dbReference>
<feature type="compositionally biased region" description="Pro residues" evidence="1">
    <location>
        <begin position="1"/>
        <end position="11"/>
    </location>
</feature>